<dbReference type="GO" id="GO:0004519">
    <property type="term" value="F:endonuclease activity"/>
    <property type="evidence" value="ECO:0007669"/>
    <property type="project" value="UniProtKB-KW"/>
</dbReference>
<proteinExistence type="predicted"/>
<dbReference type="GO" id="GO:0009307">
    <property type="term" value="P:DNA restriction-modification system"/>
    <property type="evidence" value="ECO:0007669"/>
    <property type="project" value="InterPro"/>
</dbReference>
<dbReference type="Pfam" id="PF04471">
    <property type="entry name" value="Mrr_cat"/>
    <property type="match status" value="1"/>
</dbReference>
<reference evidence="2 3" key="1">
    <citation type="submission" date="2018-08" db="EMBL/GenBank/DDBJ databases">
        <title>Comparative analysis of Burkholderia isolates from Puerto Rico.</title>
        <authorList>
            <person name="Hall C."/>
            <person name="Sahl J."/>
            <person name="Wagner D."/>
        </authorList>
    </citation>
    <scope>NUCLEOTIDE SEQUENCE [LARGE SCALE GENOMIC DNA]</scope>
    <source>
        <strain evidence="2 3">Bp9001</strain>
    </source>
</reference>
<dbReference type="InterPro" id="IPR011335">
    <property type="entry name" value="Restrct_endonuc-II-like"/>
</dbReference>
<evidence type="ECO:0000313" key="3">
    <source>
        <dbReference type="Proteomes" id="UP000269271"/>
    </source>
</evidence>
<keyword evidence="2" id="KW-0378">Hydrolase</keyword>
<dbReference type="SUPFAM" id="SSF52980">
    <property type="entry name" value="Restriction endonuclease-like"/>
    <property type="match status" value="1"/>
</dbReference>
<dbReference type="Proteomes" id="UP000269271">
    <property type="component" value="Unassembled WGS sequence"/>
</dbReference>
<name>A0A3N8R8W2_9BURK</name>
<feature type="domain" description="Restriction endonuclease type IV Mrr" evidence="1">
    <location>
        <begin position="4"/>
        <end position="112"/>
    </location>
</feature>
<dbReference type="EMBL" id="QTQX01000005">
    <property type="protein sequence ID" value="RQT32337.1"/>
    <property type="molecule type" value="Genomic_DNA"/>
</dbReference>
<sequence length="295" mass="32414">MAKKEWREFEQLVARIQQGLAPDARVEHDVVLMGEVTGERRQVDVLLTQNIGQYTMRVAIDCKDYKTPVDVKGVEEFSGLIDDIGVNKGVLVCPAGFTTTAKKRAKGLRIALYRPLDTGDHKWRSVIALPAVCDFFSAGISISISSIAAKPFRIGEHPGNMRVLSPQGDELPTAFQMAIEKWNAGEFPVAPGEHHDLPLYEHATVQVSNGYDDLIDVQLTASILVERTRYFGQVGIKQLSGFVDEHTGLVHTNAFTTGAVGPEEIQNSWIKLAEGEEPPRKPVLAIQGLVGWESA</sequence>
<dbReference type="InterPro" id="IPR007560">
    <property type="entry name" value="Restrct_endonuc_IV_Mrr"/>
</dbReference>
<dbReference type="Gene3D" id="3.40.1350.10">
    <property type="match status" value="1"/>
</dbReference>
<evidence type="ECO:0000313" key="2">
    <source>
        <dbReference type="EMBL" id="RQT32337.1"/>
    </source>
</evidence>
<comment type="caution">
    <text evidence="2">The sequence shown here is derived from an EMBL/GenBank/DDBJ whole genome shotgun (WGS) entry which is preliminary data.</text>
</comment>
<gene>
    <name evidence="2" type="ORF">DF037_10800</name>
</gene>
<evidence type="ECO:0000259" key="1">
    <source>
        <dbReference type="Pfam" id="PF04471"/>
    </source>
</evidence>
<dbReference type="RefSeq" id="WP_124617254.1">
    <property type="nucleotide sequence ID" value="NZ_JAPQZI010000037.1"/>
</dbReference>
<keyword evidence="2" id="KW-0255">Endonuclease</keyword>
<dbReference type="GO" id="GO:0003677">
    <property type="term" value="F:DNA binding"/>
    <property type="evidence" value="ECO:0007669"/>
    <property type="project" value="InterPro"/>
</dbReference>
<keyword evidence="2" id="KW-0540">Nuclease</keyword>
<dbReference type="InterPro" id="IPR011856">
    <property type="entry name" value="tRNA_endonuc-like_dom_sf"/>
</dbReference>
<dbReference type="AlphaFoldDB" id="A0A3N8R8W2"/>
<protein>
    <submittedName>
        <fullName evidence="2">Restriction endonuclease</fullName>
    </submittedName>
</protein>
<accession>A0A3N8R8W2</accession>
<organism evidence="2 3">
    <name type="scientific">Burkholderia contaminans</name>
    <dbReference type="NCBI Taxonomy" id="488447"/>
    <lineage>
        <taxon>Bacteria</taxon>
        <taxon>Pseudomonadati</taxon>
        <taxon>Pseudomonadota</taxon>
        <taxon>Betaproteobacteria</taxon>
        <taxon>Burkholderiales</taxon>
        <taxon>Burkholderiaceae</taxon>
        <taxon>Burkholderia</taxon>
        <taxon>Burkholderia cepacia complex</taxon>
    </lineage>
</organism>